<dbReference type="SUPFAM" id="SSF50475">
    <property type="entry name" value="FMN-binding split barrel"/>
    <property type="match status" value="1"/>
</dbReference>
<comment type="cofactor">
    <cofactor evidence="1">
        <name>FMN</name>
        <dbReference type="ChEBI" id="CHEBI:58210"/>
    </cofactor>
</comment>
<dbReference type="PANTHER" id="PTHR43567:SF1">
    <property type="entry name" value="FLAVOREDOXIN"/>
    <property type="match status" value="1"/>
</dbReference>
<evidence type="ECO:0000256" key="3">
    <source>
        <dbReference type="ARBA" id="ARBA00038054"/>
    </source>
</evidence>
<dbReference type="GO" id="GO:0010181">
    <property type="term" value="F:FMN binding"/>
    <property type="evidence" value="ECO:0007669"/>
    <property type="project" value="InterPro"/>
</dbReference>
<comment type="similarity">
    <text evidence="3">Belongs to the flavoredoxin family.</text>
</comment>
<keyword evidence="2" id="KW-0285">Flavoprotein</keyword>
<dbReference type="AlphaFoldDB" id="A0A1J5R5R0"/>
<dbReference type="SMART" id="SM00903">
    <property type="entry name" value="Flavin_Reduct"/>
    <property type="match status" value="1"/>
</dbReference>
<dbReference type="InterPro" id="IPR002563">
    <property type="entry name" value="Flavin_Rdtase-like_dom"/>
</dbReference>
<evidence type="ECO:0000259" key="4">
    <source>
        <dbReference type="SMART" id="SM00903"/>
    </source>
</evidence>
<name>A0A1J5R5R0_9ZZZZ</name>
<evidence type="ECO:0000313" key="5">
    <source>
        <dbReference type="EMBL" id="OIQ90770.1"/>
    </source>
</evidence>
<organism evidence="5">
    <name type="scientific">mine drainage metagenome</name>
    <dbReference type="NCBI Taxonomy" id="410659"/>
    <lineage>
        <taxon>unclassified sequences</taxon>
        <taxon>metagenomes</taxon>
        <taxon>ecological metagenomes</taxon>
    </lineage>
</organism>
<dbReference type="EMBL" id="MLJW01000280">
    <property type="protein sequence ID" value="OIQ90770.1"/>
    <property type="molecule type" value="Genomic_DNA"/>
</dbReference>
<dbReference type="InterPro" id="IPR052174">
    <property type="entry name" value="Flavoredoxin"/>
</dbReference>
<protein>
    <submittedName>
        <fullName evidence="5">Flavoredoxin</fullName>
    </submittedName>
</protein>
<evidence type="ECO:0000256" key="1">
    <source>
        <dbReference type="ARBA" id="ARBA00001917"/>
    </source>
</evidence>
<gene>
    <name evidence="5" type="primary">flr_7</name>
    <name evidence="5" type="ORF">GALL_273110</name>
</gene>
<dbReference type="Gene3D" id="2.30.110.10">
    <property type="entry name" value="Electron Transport, Fmn-binding Protein, Chain A"/>
    <property type="match status" value="1"/>
</dbReference>
<accession>A0A1J5R5R0</accession>
<feature type="domain" description="Flavin reductase like" evidence="4">
    <location>
        <begin position="13"/>
        <end position="158"/>
    </location>
</feature>
<dbReference type="InterPro" id="IPR012349">
    <property type="entry name" value="Split_barrel_FMN-bd"/>
</dbReference>
<dbReference type="Pfam" id="PF01613">
    <property type="entry name" value="Flavin_Reduct"/>
    <property type="match status" value="1"/>
</dbReference>
<comment type="caution">
    <text evidence="5">The sequence shown here is derived from an EMBL/GenBank/DDBJ whole genome shotgun (WGS) entry which is preliminary data.</text>
</comment>
<reference evidence="5" key="1">
    <citation type="submission" date="2016-10" db="EMBL/GenBank/DDBJ databases">
        <title>Sequence of Gallionella enrichment culture.</title>
        <authorList>
            <person name="Poehlein A."/>
            <person name="Muehling M."/>
            <person name="Daniel R."/>
        </authorList>
    </citation>
    <scope>NUCLEOTIDE SEQUENCE</scope>
</reference>
<dbReference type="PANTHER" id="PTHR43567">
    <property type="entry name" value="FLAVOREDOXIN-RELATED-RELATED"/>
    <property type="match status" value="1"/>
</dbReference>
<proteinExistence type="inferred from homology"/>
<evidence type="ECO:0000256" key="2">
    <source>
        <dbReference type="ARBA" id="ARBA00022630"/>
    </source>
</evidence>
<sequence length="178" mass="19726">MRKKSLPLSRVYRLLEPGPVVLLTTARRGVNNVMTMSWHTMMEFEPPLVGCVVSNRNHSFAALKANKECVINIPTVELAEKVVACGNTSGRDLDKFAAFDLTPAPAALVAPPLIAECYANLECRVVDTRMVNKFNFFVLEVVKAWIDPAKKQPRTFHHLGMGAFAVDGKTIELPSEMK</sequence>